<dbReference type="AlphaFoldDB" id="A0A1W6SQT4"/>
<evidence type="ECO:0000313" key="2">
    <source>
        <dbReference type="Proteomes" id="UP000012179"/>
    </source>
</evidence>
<proteinExistence type="predicted"/>
<dbReference type="EMBL" id="CP021106">
    <property type="protein sequence ID" value="ARO88180.1"/>
    <property type="molecule type" value="Genomic_DNA"/>
</dbReference>
<dbReference type="eggNOG" id="ENOG502ZAKV">
    <property type="taxonomic scope" value="Bacteria"/>
</dbReference>
<dbReference type="Pfam" id="PF18906">
    <property type="entry name" value="Phage_tube_2"/>
    <property type="match status" value="1"/>
</dbReference>
<keyword evidence="2" id="KW-1185">Reference proteome</keyword>
<accession>A0A1W6SQT4</accession>
<organism evidence="1 2">
    <name type="scientific">Nitrosospira lacus</name>
    <dbReference type="NCBI Taxonomy" id="1288494"/>
    <lineage>
        <taxon>Bacteria</taxon>
        <taxon>Pseudomonadati</taxon>
        <taxon>Pseudomonadota</taxon>
        <taxon>Betaproteobacteria</taxon>
        <taxon>Nitrosomonadales</taxon>
        <taxon>Nitrosomonadaceae</taxon>
        <taxon>Nitrosospira</taxon>
    </lineage>
</organism>
<name>A0A1W6SQT4_9PROT</name>
<gene>
    <name evidence="1" type="ORF">EBAPG3_010540</name>
</gene>
<sequence>MFFRKKALLTKIETTYATDALPTGVANAILCLNVNITPMENEMIDRNREQAFFGHQAQLPVNTTVRLDYEVELVGSGTLGTAPAWGPLVRACAFAETISAGVSVAYNPISSAIESVTQYFNLDGVLHKLLGCRGSVSMKISAKGNPVFAFKTMGLYGGISDAVMPTQTLTAWKDSIAVNNANTSAFALHGYAGKLYDMNIDLATKLVHRNLVGTEDIQLTDREPAGDIVIEATNIATKDFWTISKAATLGALTITHGTVAGYKVKIDAPNVQLINPSYEDRDGFAAAKMGLRFMPGSSGNDELTITSI</sequence>
<dbReference type="KEGG" id="nlc:EBAPG3_010540"/>
<protein>
    <submittedName>
        <fullName evidence="1">Uncharacterized protein</fullName>
    </submittedName>
</protein>
<dbReference type="Proteomes" id="UP000012179">
    <property type="component" value="Chromosome"/>
</dbReference>
<reference evidence="1 2" key="1">
    <citation type="journal article" date="2015" name="Int. J. Syst. Evol. Microbiol.">
        <title>Nitrosospira lacus sp. nov., a psychrotolerant, ammonia-oxidizing bacterium from sandy lake sediment.</title>
        <authorList>
            <person name="Urakawa H."/>
            <person name="Garcia J.C."/>
            <person name="Nielsen J.L."/>
            <person name="Le V.Q."/>
            <person name="Kozlowski J.A."/>
            <person name="Stein L.Y."/>
            <person name="Lim C.K."/>
            <person name="Pommerening-Roser A."/>
            <person name="Martens-Habbena W."/>
            <person name="Stahl D.A."/>
            <person name="Klotz M.G."/>
        </authorList>
    </citation>
    <scope>NUCLEOTIDE SEQUENCE [LARGE SCALE GENOMIC DNA]</scope>
    <source>
        <strain evidence="1 2">APG3</strain>
    </source>
</reference>
<dbReference type="OrthoDB" id="6147138at2"/>
<dbReference type="RefSeq" id="WP_004181387.1">
    <property type="nucleotide sequence ID" value="NZ_CP021106.3"/>
</dbReference>
<dbReference type="InterPro" id="IPR044000">
    <property type="entry name" value="Phage_tube_2"/>
</dbReference>
<evidence type="ECO:0000313" key="1">
    <source>
        <dbReference type="EMBL" id="ARO88180.1"/>
    </source>
</evidence>